<dbReference type="Proteomes" id="UP000325577">
    <property type="component" value="Linkage Group LG6"/>
</dbReference>
<feature type="domain" description="F-box" evidence="2">
    <location>
        <begin position="125"/>
        <end position="173"/>
    </location>
</feature>
<dbReference type="Gene3D" id="3.80.10.10">
    <property type="entry name" value="Ribonuclease Inhibitor"/>
    <property type="match status" value="1"/>
</dbReference>
<dbReference type="InterPro" id="IPR032675">
    <property type="entry name" value="LRR_dom_sf"/>
</dbReference>
<dbReference type="PANTHER" id="PTHR31293:SF12">
    <property type="entry name" value="RNI-LIKE SUPERFAMILY PROTEIN"/>
    <property type="match status" value="1"/>
</dbReference>
<feature type="region of interest" description="Disordered" evidence="1">
    <location>
        <begin position="1"/>
        <end position="113"/>
    </location>
</feature>
<reference evidence="3 4" key="1">
    <citation type="submission" date="2019-09" db="EMBL/GenBank/DDBJ databases">
        <title>A chromosome-level genome assembly of the Chinese tupelo Nyssa sinensis.</title>
        <authorList>
            <person name="Yang X."/>
            <person name="Kang M."/>
            <person name="Yang Y."/>
            <person name="Xiong H."/>
            <person name="Wang M."/>
            <person name="Zhang Z."/>
            <person name="Wang Z."/>
            <person name="Wu H."/>
            <person name="Ma T."/>
            <person name="Liu J."/>
            <person name="Xi Z."/>
        </authorList>
    </citation>
    <scope>NUCLEOTIDE SEQUENCE [LARGE SCALE GENOMIC DNA]</scope>
    <source>
        <strain evidence="3">J267</strain>
        <tissue evidence="3">Leaf</tissue>
    </source>
</reference>
<dbReference type="EMBL" id="CM018049">
    <property type="protein sequence ID" value="KAA8519881.1"/>
    <property type="molecule type" value="Genomic_DNA"/>
</dbReference>
<dbReference type="PANTHER" id="PTHR31293">
    <property type="entry name" value="RNI-LIKE SUPERFAMILY PROTEIN"/>
    <property type="match status" value="1"/>
</dbReference>
<dbReference type="InterPro" id="IPR036047">
    <property type="entry name" value="F-box-like_dom_sf"/>
</dbReference>
<sequence length="505" mass="57431">MEESNPSHGSPSLSHNYNSLEFASDRTPNSERSRSSDPEEGSPSPSPGSPSLSHSYNSLEFVSDRTPNSERSRSSDTHRAAKIYTSSEEKGYNSVNDEEVTSYNSNQPPSLKRPKRTHIIVDQTLDLISALPDSVLLHILSFLPTKFAVATGTLSKRWQHLWTSVPNLLFRHSGSPNEGIRQFVSFVNRTLLLYGCSNVRNFYIDFEYQKCFESCVNCWVRFATRHNVEELDLHFNGEDYTLPQFIYSYSLLKRLNLTLCEVVPNGVIDWRLLKNLSISDARLSNDLIEKILSGSPVLECLELVECGGFSLLDVKSASLRKLVINGDLDPLDLDDNEPLAISAPNIQSLGILGFLYRKKCLVRNVSSLVEITLNFQLLTVFEDENDHNDYEEYRYMLRAILENLHHVKQLTIGTWCIQEMNFRDSFVNLRTIKIFGFVAHYSLTNLVIPLLQFLLKNASALERTIINPWVYASTEDFLKVGQSLLSFPRSSPHAEIIFNDILNFD</sequence>
<feature type="compositionally biased region" description="Low complexity" evidence="1">
    <location>
        <begin position="49"/>
        <end position="60"/>
    </location>
</feature>
<dbReference type="InterPro" id="IPR053781">
    <property type="entry name" value="F-box_AtFBL13-like"/>
</dbReference>
<evidence type="ECO:0000259" key="2">
    <source>
        <dbReference type="PROSITE" id="PS50181"/>
    </source>
</evidence>
<dbReference type="Pfam" id="PF24758">
    <property type="entry name" value="LRR_At5g56370"/>
    <property type="match status" value="1"/>
</dbReference>
<evidence type="ECO:0000313" key="3">
    <source>
        <dbReference type="EMBL" id="KAA8519881.1"/>
    </source>
</evidence>
<dbReference type="InterPro" id="IPR001810">
    <property type="entry name" value="F-box_dom"/>
</dbReference>
<dbReference type="CDD" id="cd22160">
    <property type="entry name" value="F-box_AtFBL13-like"/>
    <property type="match status" value="1"/>
</dbReference>
<evidence type="ECO:0000313" key="4">
    <source>
        <dbReference type="Proteomes" id="UP000325577"/>
    </source>
</evidence>
<proteinExistence type="predicted"/>
<gene>
    <name evidence="3" type="ORF">F0562_014209</name>
</gene>
<dbReference type="Gene3D" id="1.20.1280.50">
    <property type="match status" value="1"/>
</dbReference>
<dbReference type="SMART" id="SM00256">
    <property type="entry name" value="FBOX"/>
    <property type="match status" value="1"/>
</dbReference>
<dbReference type="SUPFAM" id="SSF52058">
    <property type="entry name" value="L domain-like"/>
    <property type="match status" value="1"/>
</dbReference>
<dbReference type="AlphaFoldDB" id="A0A5J4ZS34"/>
<name>A0A5J4ZS34_9ASTE</name>
<keyword evidence="4" id="KW-1185">Reference proteome</keyword>
<dbReference type="SUPFAM" id="SSF81383">
    <property type="entry name" value="F-box domain"/>
    <property type="match status" value="1"/>
</dbReference>
<dbReference type="InterPro" id="IPR055411">
    <property type="entry name" value="LRR_FXL15/At3g58940/PEG3-like"/>
</dbReference>
<dbReference type="Pfam" id="PF00646">
    <property type="entry name" value="F-box"/>
    <property type="match status" value="1"/>
</dbReference>
<accession>A0A5J4ZS34</accession>
<dbReference type="InterPro" id="IPR055294">
    <property type="entry name" value="FBL60-like"/>
</dbReference>
<protein>
    <recommendedName>
        <fullName evidence="2">F-box domain-containing protein</fullName>
    </recommendedName>
</protein>
<evidence type="ECO:0000256" key="1">
    <source>
        <dbReference type="SAM" id="MobiDB-lite"/>
    </source>
</evidence>
<feature type="compositionally biased region" description="Polar residues" evidence="1">
    <location>
        <begin position="1"/>
        <end position="21"/>
    </location>
</feature>
<organism evidence="3 4">
    <name type="scientific">Nyssa sinensis</name>
    <dbReference type="NCBI Taxonomy" id="561372"/>
    <lineage>
        <taxon>Eukaryota</taxon>
        <taxon>Viridiplantae</taxon>
        <taxon>Streptophyta</taxon>
        <taxon>Embryophyta</taxon>
        <taxon>Tracheophyta</taxon>
        <taxon>Spermatophyta</taxon>
        <taxon>Magnoliopsida</taxon>
        <taxon>eudicotyledons</taxon>
        <taxon>Gunneridae</taxon>
        <taxon>Pentapetalae</taxon>
        <taxon>asterids</taxon>
        <taxon>Cornales</taxon>
        <taxon>Nyssaceae</taxon>
        <taxon>Nyssa</taxon>
    </lineage>
</organism>
<dbReference type="OrthoDB" id="1939276at2759"/>
<dbReference type="PROSITE" id="PS50181">
    <property type="entry name" value="FBOX"/>
    <property type="match status" value="1"/>
</dbReference>
<feature type="compositionally biased region" description="Basic and acidic residues" evidence="1">
    <location>
        <begin position="67"/>
        <end position="79"/>
    </location>
</feature>
<feature type="compositionally biased region" description="Basic and acidic residues" evidence="1">
    <location>
        <begin position="28"/>
        <end position="37"/>
    </location>
</feature>